<evidence type="ECO:0000256" key="2">
    <source>
        <dbReference type="SAM" id="Phobius"/>
    </source>
</evidence>
<protein>
    <recommendedName>
        <fullName evidence="3">SHSP domain-containing protein</fullName>
    </recommendedName>
</protein>
<comment type="similarity">
    <text evidence="1">Belongs to the small heat shock protein (HSP20) family.</text>
</comment>
<sequence length="308" mass="34187">MWIRITCLWHLAFPSMWIGVLLVSCLSFIFAEFVAPSVWHRMIATDMSSKYKPFILCGNPRYSVYIAGDLSNTTHNDIEAWLRTKISLSFFLHILKFSNNSYGHAHFNTEEKAGPFYPSMGDRAFQGPNGGVVYFNSSTALGVTTQYRAEPGHIAQQAEPGRAAQHAEVNHAQQAEAGHAVQQVDPTSVRRKKEYLPENRDGCTIFETGDTFTIVVSTPGVTQKDHVEIAVDGNDDNLIISGDVTGIFQNISGTVVMNNMPDKVENHVSLPTRIDSEGSIQTEVANGLTKITVNKIKMRPQKILKQKC</sequence>
<keyword evidence="2" id="KW-0472">Membrane</keyword>
<dbReference type="Proteomes" id="UP000268093">
    <property type="component" value="Unassembled WGS sequence"/>
</dbReference>
<dbReference type="PROSITE" id="PS01031">
    <property type="entry name" value="SHSP"/>
    <property type="match status" value="1"/>
</dbReference>
<dbReference type="OrthoDB" id="2440470at2759"/>
<dbReference type="InterPro" id="IPR008978">
    <property type="entry name" value="HSP20-like_chaperone"/>
</dbReference>
<gene>
    <name evidence="4" type="ORF">BC936DRAFT_144351</name>
</gene>
<feature type="transmembrane region" description="Helical" evidence="2">
    <location>
        <begin position="16"/>
        <end position="39"/>
    </location>
</feature>
<organism evidence="4 5">
    <name type="scientific">Jimgerdemannia flammicorona</name>
    <dbReference type="NCBI Taxonomy" id="994334"/>
    <lineage>
        <taxon>Eukaryota</taxon>
        <taxon>Fungi</taxon>
        <taxon>Fungi incertae sedis</taxon>
        <taxon>Mucoromycota</taxon>
        <taxon>Mucoromycotina</taxon>
        <taxon>Endogonomycetes</taxon>
        <taxon>Endogonales</taxon>
        <taxon>Endogonaceae</taxon>
        <taxon>Jimgerdemannia</taxon>
    </lineage>
</organism>
<dbReference type="SUPFAM" id="SSF49764">
    <property type="entry name" value="HSP20-like chaperones"/>
    <property type="match status" value="1"/>
</dbReference>
<dbReference type="InterPro" id="IPR002068">
    <property type="entry name" value="A-crystallin/Hsp20_dom"/>
</dbReference>
<reference evidence="4 5" key="1">
    <citation type="journal article" date="2018" name="New Phytol.">
        <title>Phylogenomics of Endogonaceae and evolution of mycorrhizas within Mucoromycota.</title>
        <authorList>
            <person name="Chang Y."/>
            <person name="Desiro A."/>
            <person name="Na H."/>
            <person name="Sandor L."/>
            <person name="Lipzen A."/>
            <person name="Clum A."/>
            <person name="Barry K."/>
            <person name="Grigoriev I.V."/>
            <person name="Martin F.M."/>
            <person name="Stajich J.E."/>
            <person name="Smith M.E."/>
            <person name="Bonito G."/>
            <person name="Spatafora J.W."/>
        </authorList>
    </citation>
    <scope>NUCLEOTIDE SEQUENCE [LARGE SCALE GENOMIC DNA]</scope>
    <source>
        <strain evidence="4 5">GMNB39</strain>
    </source>
</reference>
<evidence type="ECO:0000259" key="3">
    <source>
        <dbReference type="PROSITE" id="PS01031"/>
    </source>
</evidence>
<dbReference type="EMBL" id="RBNI01003211">
    <property type="protein sequence ID" value="RUP48591.1"/>
    <property type="molecule type" value="Genomic_DNA"/>
</dbReference>
<keyword evidence="2" id="KW-1133">Transmembrane helix</keyword>
<keyword evidence="5" id="KW-1185">Reference proteome</keyword>
<evidence type="ECO:0000313" key="5">
    <source>
        <dbReference type="Proteomes" id="UP000268093"/>
    </source>
</evidence>
<accession>A0A433DCL0</accession>
<dbReference type="CDD" id="cd06464">
    <property type="entry name" value="ACD_sHsps-like"/>
    <property type="match status" value="1"/>
</dbReference>
<feature type="domain" description="SHSP" evidence="3">
    <location>
        <begin position="194"/>
        <end position="308"/>
    </location>
</feature>
<proteinExistence type="inferred from homology"/>
<dbReference type="PROSITE" id="PS51257">
    <property type="entry name" value="PROKAR_LIPOPROTEIN"/>
    <property type="match status" value="1"/>
</dbReference>
<comment type="caution">
    <text evidence="4">The sequence shown here is derived from an EMBL/GenBank/DDBJ whole genome shotgun (WGS) entry which is preliminary data.</text>
</comment>
<evidence type="ECO:0000313" key="4">
    <source>
        <dbReference type="EMBL" id="RUP48591.1"/>
    </source>
</evidence>
<keyword evidence="2" id="KW-0812">Transmembrane</keyword>
<dbReference type="Gene3D" id="2.60.40.790">
    <property type="match status" value="1"/>
</dbReference>
<dbReference type="AlphaFoldDB" id="A0A433DCL0"/>
<name>A0A433DCL0_9FUNG</name>
<evidence type="ECO:0000256" key="1">
    <source>
        <dbReference type="PROSITE-ProRule" id="PRU00285"/>
    </source>
</evidence>